<dbReference type="SUPFAM" id="SSF46785">
    <property type="entry name" value="Winged helix' DNA-binding domain"/>
    <property type="match status" value="1"/>
</dbReference>
<dbReference type="Proteomes" id="UP000663444">
    <property type="component" value="Chromosome"/>
</dbReference>
<dbReference type="Pfam" id="PF03466">
    <property type="entry name" value="LysR_substrate"/>
    <property type="match status" value="1"/>
</dbReference>
<organism evidence="6 7">
    <name type="scientific">Azospira restricta</name>
    <dbReference type="NCBI Taxonomy" id="404405"/>
    <lineage>
        <taxon>Bacteria</taxon>
        <taxon>Pseudomonadati</taxon>
        <taxon>Pseudomonadota</taxon>
        <taxon>Betaproteobacteria</taxon>
        <taxon>Rhodocyclales</taxon>
        <taxon>Rhodocyclaceae</taxon>
        <taxon>Azospira</taxon>
    </lineage>
</organism>
<dbReference type="Gene3D" id="1.10.10.10">
    <property type="entry name" value="Winged helix-like DNA-binding domain superfamily/Winged helix DNA-binding domain"/>
    <property type="match status" value="1"/>
</dbReference>
<gene>
    <name evidence="6" type="primary">gcvA</name>
    <name evidence="6" type="ORF">IWH25_18785</name>
</gene>
<keyword evidence="2" id="KW-0805">Transcription regulation</keyword>
<keyword evidence="7" id="KW-1185">Reference proteome</keyword>
<evidence type="ECO:0000256" key="4">
    <source>
        <dbReference type="ARBA" id="ARBA00023163"/>
    </source>
</evidence>
<keyword evidence="4" id="KW-0804">Transcription</keyword>
<dbReference type="InterPro" id="IPR058163">
    <property type="entry name" value="LysR-type_TF_proteobact-type"/>
</dbReference>
<dbReference type="CDD" id="cd08432">
    <property type="entry name" value="PBP2_GcdR_TrpI_HvrB_AmpR_like"/>
    <property type="match status" value="1"/>
</dbReference>
<dbReference type="InterPro" id="IPR005119">
    <property type="entry name" value="LysR_subst-bd"/>
</dbReference>
<proteinExistence type="inferred from homology"/>
<dbReference type="GO" id="GO:0003700">
    <property type="term" value="F:DNA-binding transcription factor activity"/>
    <property type="evidence" value="ECO:0007669"/>
    <property type="project" value="InterPro"/>
</dbReference>
<dbReference type="EMBL" id="CP064781">
    <property type="protein sequence ID" value="QRJ65808.1"/>
    <property type="molecule type" value="Genomic_DNA"/>
</dbReference>
<feature type="domain" description="HTH lysR-type" evidence="5">
    <location>
        <begin position="6"/>
        <end position="63"/>
    </location>
</feature>
<dbReference type="InterPro" id="IPR036388">
    <property type="entry name" value="WH-like_DNA-bd_sf"/>
</dbReference>
<dbReference type="KEGG" id="ares:IWH25_18785"/>
<name>A0A974Y5Y7_9RHOO</name>
<evidence type="ECO:0000256" key="2">
    <source>
        <dbReference type="ARBA" id="ARBA00023015"/>
    </source>
</evidence>
<dbReference type="PROSITE" id="PS50931">
    <property type="entry name" value="HTH_LYSR"/>
    <property type="match status" value="1"/>
</dbReference>
<dbReference type="AlphaFoldDB" id="A0A974Y5Y7"/>
<dbReference type="NCBIfam" id="NF008352">
    <property type="entry name" value="PRK11139.1"/>
    <property type="match status" value="1"/>
</dbReference>
<dbReference type="Gene3D" id="3.40.190.10">
    <property type="entry name" value="Periplasmic binding protein-like II"/>
    <property type="match status" value="2"/>
</dbReference>
<dbReference type="PANTHER" id="PTHR30537:SF26">
    <property type="entry name" value="GLYCINE CLEAVAGE SYSTEM TRANSCRIPTIONAL ACTIVATOR"/>
    <property type="match status" value="1"/>
</dbReference>
<dbReference type="GO" id="GO:0043565">
    <property type="term" value="F:sequence-specific DNA binding"/>
    <property type="evidence" value="ECO:0007669"/>
    <property type="project" value="TreeGrafter"/>
</dbReference>
<evidence type="ECO:0000313" key="6">
    <source>
        <dbReference type="EMBL" id="QRJ65808.1"/>
    </source>
</evidence>
<sequence>MMRSMPPLNALRAFEAAGRLLSFSQAAAELHVTPAAISHQIKGLEEYLGVPLFRRTTRRLFLTEQGVLALAHFRDGFDRLAKGVELLRSRGERGVLTVSTTPSFAAKWLVPRLGGFAQQYPEIDLRIAAGTALVDFDRDHVDAAIRFGRGLYPRLAAFRLFGEALTPMLNRKLLGRRRTLKDPAELAALPLLHDDSLRMIGRMPGWAEWFRLAGVDGADTSRGTHFDDGHLVLQAAAEGRGVALGRVVLAAGELASGGLLAPFAQRIALDIGYHLVVPETRAEQPMIAAFRRWIEEEAAAFRATLPGV</sequence>
<keyword evidence="3" id="KW-0238">DNA-binding</keyword>
<evidence type="ECO:0000259" key="5">
    <source>
        <dbReference type="PROSITE" id="PS50931"/>
    </source>
</evidence>
<dbReference type="InterPro" id="IPR036390">
    <property type="entry name" value="WH_DNA-bd_sf"/>
</dbReference>
<dbReference type="FunFam" id="1.10.10.10:FF:000038">
    <property type="entry name" value="Glycine cleavage system transcriptional activator"/>
    <property type="match status" value="1"/>
</dbReference>
<evidence type="ECO:0000256" key="3">
    <source>
        <dbReference type="ARBA" id="ARBA00023125"/>
    </source>
</evidence>
<dbReference type="GO" id="GO:0006351">
    <property type="term" value="P:DNA-templated transcription"/>
    <property type="evidence" value="ECO:0007669"/>
    <property type="project" value="TreeGrafter"/>
</dbReference>
<evidence type="ECO:0000256" key="1">
    <source>
        <dbReference type="ARBA" id="ARBA00009437"/>
    </source>
</evidence>
<evidence type="ECO:0000313" key="7">
    <source>
        <dbReference type="Proteomes" id="UP000663444"/>
    </source>
</evidence>
<comment type="similarity">
    <text evidence="1">Belongs to the LysR transcriptional regulatory family.</text>
</comment>
<reference evidence="6" key="1">
    <citation type="submission" date="2020-11" db="EMBL/GenBank/DDBJ databases">
        <title>Azospira restricta DSM 18626 genome sequence.</title>
        <authorList>
            <person name="Moe W.M."/>
        </authorList>
    </citation>
    <scope>NUCLEOTIDE SEQUENCE</scope>
    <source>
        <strain evidence="6">DSM 18626</strain>
    </source>
</reference>
<accession>A0A974Y5Y7</accession>
<dbReference type="PANTHER" id="PTHR30537">
    <property type="entry name" value="HTH-TYPE TRANSCRIPTIONAL REGULATOR"/>
    <property type="match status" value="1"/>
</dbReference>
<dbReference type="PRINTS" id="PR00039">
    <property type="entry name" value="HTHLYSR"/>
</dbReference>
<dbReference type="InterPro" id="IPR000847">
    <property type="entry name" value="LysR_HTH_N"/>
</dbReference>
<dbReference type="SUPFAM" id="SSF53850">
    <property type="entry name" value="Periplasmic binding protein-like II"/>
    <property type="match status" value="1"/>
</dbReference>
<dbReference type="Pfam" id="PF00126">
    <property type="entry name" value="HTH_1"/>
    <property type="match status" value="1"/>
</dbReference>
<protein>
    <submittedName>
        <fullName evidence="6">Transcriptional regulator GcvA</fullName>
    </submittedName>
</protein>